<dbReference type="Pfam" id="PF07963">
    <property type="entry name" value="N_methyl"/>
    <property type="match status" value="1"/>
</dbReference>
<evidence type="ECO:0000313" key="4">
    <source>
        <dbReference type="EMBL" id="XCC58386.1"/>
    </source>
</evidence>
<proteinExistence type="inferred from homology"/>
<accession>A0AAU8A599</accession>
<evidence type="ECO:0000256" key="2">
    <source>
        <dbReference type="ARBA" id="ARBA00022481"/>
    </source>
</evidence>
<dbReference type="PANTHER" id="PTHR30093:SF34">
    <property type="entry name" value="PREPILIN PEPTIDASE-DEPENDENT PROTEIN D"/>
    <property type="match status" value="1"/>
</dbReference>
<keyword evidence="3" id="KW-0472">Membrane</keyword>
<dbReference type="RefSeq" id="WP_353439613.1">
    <property type="nucleotide sequence ID" value="NZ_CP099959.1"/>
</dbReference>
<keyword evidence="3" id="KW-0812">Transmembrane</keyword>
<gene>
    <name evidence="4" type="ORF">NKE59_03600</name>
</gene>
<evidence type="ECO:0000256" key="1">
    <source>
        <dbReference type="ARBA" id="ARBA00005233"/>
    </source>
</evidence>
<sequence>MNLNHSKLKRAFTLVELLVVIAIIGILAAVGVPMYQGYQANARVQAATANFANAKKFIAAEITKCNSGTDLAAIAAANGCTAVTRSCTTRPTAAEYQTYFISALGSSMKNPYSPASTTCPVTNTAPASTTTTLGNMGIVVNGNNLDVTANVGKSDGTASLSTASISTLE</sequence>
<dbReference type="InterPro" id="IPR045584">
    <property type="entry name" value="Pilin-like"/>
</dbReference>
<reference evidence="4" key="1">
    <citation type="submission" date="2022-06" db="EMBL/GenBank/DDBJ databases">
        <title>New Polynucleobacter species.</title>
        <authorList>
            <person name="Hahn M.W."/>
        </authorList>
    </citation>
    <scope>NUCLEOTIDE SEQUENCE</scope>
    <source>
        <strain evidence="4">UK-FUSCHL-C3</strain>
    </source>
</reference>
<comment type="similarity">
    <text evidence="1">Belongs to the N-Me-Phe pilin family.</text>
</comment>
<dbReference type="SUPFAM" id="SSF54523">
    <property type="entry name" value="Pili subunits"/>
    <property type="match status" value="1"/>
</dbReference>
<dbReference type="InterPro" id="IPR012902">
    <property type="entry name" value="N_methyl_site"/>
</dbReference>
<name>A0AAU8A599_9BURK</name>
<evidence type="ECO:0000256" key="3">
    <source>
        <dbReference type="SAM" id="Phobius"/>
    </source>
</evidence>
<organism evidence="4">
    <name type="scientific">Polynucleobacter sp. UK-FUSCHL-C3</name>
    <dbReference type="NCBI Taxonomy" id="2955208"/>
    <lineage>
        <taxon>Bacteria</taxon>
        <taxon>Pseudomonadati</taxon>
        <taxon>Pseudomonadota</taxon>
        <taxon>Betaproteobacteria</taxon>
        <taxon>Burkholderiales</taxon>
        <taxon>Burkholderiaceae</taxon>
        <taxon>Polynucleobacter</taxon>
    </lineage>
</organism>
<protein>
    <submittedName>
        <fullName evidence="4">Prepilin-type N-terminal cleavage/methylation domain-containing protein</fullName>
    </submittedName>
</protein>
<feature type="transmembrane region" description="Helical" evidence="3">
    <location>
        <begin position="12"/>
        <end position="35"/>
    </location>
</feature>
<dbReference type="Gene3D" id="3.30.700.10">
    <property type="entry name" value="Glycoprotein, Type 4 Pilin"/>
    <property type="match status" value="1"/>
</dbReference>
<dbReference type="AlphaFoldDB" id="A0AAU8A599"/>
<keyword evidence="2" id="KW-0488">Methylation</keyword>
<dbReference type="PANTHER" id="PTHR30093">
    <property type="entry name" value="GENERAL SECRETION PATHWAY PROTEIN G"/>
    <property type="match status" value="1"/>
</dbReference>
<dbReference type="NCBIfam" id="TIGR02532">
    <property type="entry name" value="IV_pilin_GFxxxE"/>
    <property type="match status" value="1"/>
</dbReference>
<dbReference type="EMBL" id="CP099959">
    <property type="protein sequence ID" value="XCC58386.1"/>
    <property type="molecule type" value="Genomic_DNA"/>
</dbReference>
<keyword evidence="3" id="KW-1133">Transmembrane helix</keyword>